<feature type="transmembrane region" description="Helical" evidence="1">
    <location>
        <begin position="82"/>
        <end position="100"/>
    </location>
</feature>
<dbReference type="GO" id="GO:0016747">
    <property type="term" value="F:acyltransferase activity, transferring groups other than amino-acyl groups"/>
    <property type="evidence" value="ECO:0007669"/>
    <property type="project" value="InterPro"/>
</dbReference>
<dbReference type="Pfam" id="PF01757">
    <property type="entry name" value="Acyl_transf_3"/>
    <property type="match status" value="1"/>
</dbReference>
<dbReference type="PATRIC" id="fig|476652.3.peg.4051"/>
<protein>
    <submittedName>
        <fullName evidence="3">Acyltransferase family protein</fullName>
    </submittedName>
</protein>
<gene>
    <name evidence="3" type="ORF">DEAC_c38280</name>
</gene>
<dbReference type="PANTHER" id="PTHR37312:SF1">
    <property type="entry name" value="MEMBRANE-BOUND ACYLTRANSFERASE YKRP-RELATED"/>
    <property type="match status" value="1"/>
</dbReference>
<name>A0A0J1FL39_9FIRM</name>
<keyword evidence="3" id="KW-0012">Acyltransferase</keyword>
<accession>A0A0J1FL39</accession>
<keyword evidence="3" id="KW-0808">Transferase</keyword>
<dbReference type="EMBL" id="LDZY01000016">
    <property type="protein sequence ID" value="KLU64195.1"/>
    <property type="molecule type" value="Genomic_DNA"/>
</dbReference>
<reference evidence="3 4" key="1">
    <citation type="submission" date="2015-06" db="EMBL/GenBank/DDBJ databases">
        <title>Draft genome of the moderately acidophilic sulfate reducer Candidatus Desulfosporosinus acididurans strain M1.</title>
        <authorList>
            <person name="Poehlein A."/>
            <person name="Petzsch P."/>
            <person name="Johnson B.D."/>
            <person name="Schloemann M."/>
            <person name="Daniel R."/>
            <person name="Muehling M."/>
        </authorList>
    </citation>
    <scope>NUCLEOTIDE SEQUENCE [LARGE SCALE GENOMIC DNA]</scope>
    <source>
        <strain evidence="3 4">M1</strain>
    </source>
</reference>
<feature type="transmembrane region" description="Helical" evidence="1">
    <location>
        <begin position="188"/>
        <end position="207"/>
    </location>
</feature>
<keyword evidence="4" id="KW-1185">Reference proteome</keyword>
<evidence type="ECO:0000256" key="1">
    <source>
        <dbReference type="SAM" id="Phobius"/>
    </source>
</evidence>
<evidence type="ECO:0000313" key="4">
    <source>
        <dbReference type="Proteomes" id="UP000036356"/>
    </source>
</evidence>
<keyword evidence="1" id="KW-1133">Transmembrane helix</keyword>
<feature type="transmembrane region" description="Helical" evidence="1">
    <location>
        <begin position="106"/>
        <end position="124"/>
    </location>
</feature>
<dbReference type="STRING" id="476652.DEAC_c38280"/>
<proteinExistence type="predicted"/>
<dbReference type="InterPro" id="IPR002656">
    <property type="entry name" value="Acyl_transf_3_dom"/>
</dbReference>
<dbReference type="PANTHER" id="PTHR37312">
    <property type="entry name" value="MEMBRANE-BOUND ACYLTRANSFERASE YKRP-RELATED"/>
    <property type="match status" value="1"/>
</dbReference>
<feature type="transmembrane region" description="Helical" evidence="1">
    <location>
        <begin position="12"/>
        <end position="29"/>
    </location>
</feature>
<feature type="transmembrane region" description="Helical" evidence="1">
    <location>
        <begin position="41"/>
        <end position="62"/>
    </location>
</feature>
<feature type="transmembrane region" description="Helical" evidence="1">
    <location>
        <begin position="294"/>
        <end position="316"/>
    </location>
</feature>
<evidence type="ECO:0000259" key="2">
    <source>
        <dbReference type="Pfam" id="PF01757"/>
    </source>
</evidence>
<dbReference type="AlphaFoldDB" id="A0A0J1FL39"/>
<dbReference type="InterPro" id="IPR052734">
    <property type="entry name" value="Nod_factor_acetyltransferase"/>
</dbReference>
<feature type="domain" description="Acyltransferase 3" evidence="2">
    <location>
        <begin position="11"/>
        <end position="312"/>
    </location>
</feature>
<organism evidence="3 4">
    <name type="scientific">Desulfosporosinus acididurans</name>
    <dbReference type="NCBI Taxonomy" id="476652"/>
    <lineage>
        <taxon>Bacteria</taxon>
        <taxon>Bacillati</taxon>
        <taxon>Bacillota</taxon>
        <taxon>Clostridia</taxon>
        <taxon>Eubacteriales</taxon>
        <taxon>Desulfitobacteriaceae</taxon>
        <taxon>Desulfosporosinus</taxon>
    </lineage>
</organism>
<evidence type="ECO:0000313" key="3">
    <source>
        <dbReference type="EMBL" id="KLU64195.1"/>
    </source>
</evidence>
<feature type="transmembrane region" description="Helical" evidence="1">
    <location>
        <begin position="265"/>
        <end position="282"/>
    </location>
</feature>
<dbReference type="RefSeq" id="WP_053006514.1">
    <property type="nucleotide sequence ID" value="NZ_LDZY01000016.1"/>
</dbReference>
<dbReference type="Proteomes" id="UP000036356">
    <property type="component" value="Unassembled WGS sequence"/>
</dbReference>
<feature type="transmembrane region" description="Helical" evidence="1">
    <location>
        <begin position="159"/>
        <end position="176"/>
    </location>
</feature>
<sequence length="345" mass="40768">MCKHILERDFYFDNAKFILIVFVVFGHLIEPLINQNSMLMNIYLTIYSFHMPSFIIISGYFYKKTVKLSFHQRLLKVFKQLIIPYLIFDVLFWVFYVITLRQDLRIDFLIPIWLMWFLMSSILWQMLTPYIIRLKHPILLTIVLALVSGYTFHIGYFMSLSRTITFFPFFLIGFYAKREWFNKLQHSAIKFISILFLSLTPLFIYRLNLNNPGWFYGSYAYSSLTIVNQWTWIYRFVVYLISFLNSLGILALIPQFKMPFTKMGSRTMSVYLLHGFIIKYVVFKSTLLHQAKGIGEILILLGFAMIITLILASAILDKIVTQVNDFLKPGLIKPSSNNLNRNIKF</sequence>
<comment type="caution">
    <text evidence="3">The sequence shown here is derived from an EMBL/GenBank/DDBJ whole genome shotgun (WGS) entry which is preliminary data.</text>
</comment>
<feature type="transmembrane region" description="Helical" evidence="1">
    <location>
        <begin position="232"/>
        <end position="253"/>
    </location>
</feature>
<keyword evidence="1" id="KW-0472">Membrane</keyword>
<keyword evidence="1" id="KW-0812">Transmembrane</keyword>